<evidence type="ECO:0000313" key="4">
    <source>
        <dbReference type="RefSeq" id="XP_053749559.1"/>
    </source>
</evidence>
<dbReference type="AlphaFoldDB" id="A0A9W2UT36"/>
<gene>
    <name evidence="4" type="primary">LOC128774504</name>
    <name evidence="3" type="synonym">LOC128774453</name>
</gene>
<evidence type="ECO:0000313" key="3">
    <source>
        <dbReference type="RefSeq" id="XP_053749501.1"/>
    </source>
</evidence>
<feature type="compositionally biased region" description="Polar residues" evidence="1">
    <location>
        <begin position="38"/>
        <end position="50"/>
    </location>
</feature>
<feature type="region of interest" description="Disordered" evidence="1">
    <location>
        <begin position="22"/>
        <end position="54"/>
    </location>
</feature>
<proteinExistence type="predicted"/>
<dbReference type="Proteomes" id="UP001165780">
    <property type="component" value="Unplaced"/>
</dbReference>
<reference evidence="3 4" key="1">
    <citation type="submission" date="2025-04" db="UniProtKB">
        <authorList>
            <consortium name="RefSeq"/>
        </authorList>
    </citation>
    <scope>IDENTIFICATION</scope>
    <source>
        <tissue evidence="3 4">Whole blood</tissue>
    </source>
</reference>
<sequence length="127" mass="14148">MVEQGREVAYLKYRLDGMEAKRLPEGYTRQKPMAARPETQNPPRRGQSGSWGPPLLTGRFCMPYPGDAPPPWTITHVHLLNLSGPEATQNPSTCNTWLFCMQESWSFPRIALQAVPGGPPFTTSHGL</sequence>
<accession>A0A9W2UT36</accession>
<dbReference type="RefSeq" id="XP_053749559.1">
    <property type="nucleotide sequence ID" value="XM_053893584.1"/>
</dbReference>
<evidence type="ECO:0000313" key="2">
    <source>
        <dbReference type="Proteomes" id="UP001165780"/>
    </source>
</evidence>
<organism evidence="2 4">
    <name type="scientific">Panthera pardus</name>
    <name type="common">Leopard</name>
    <name type="synonym">Felis pardus</name>
    <dbReference type="NCBI Taxonomy" id="9691"/>
    <lineage>
        <taxon>Eukaryota</taxon>
        <taxon>Metazoa</taxon>
        <taxon>Chordata</taxon>
        <taxon>Craniata</taxon>
        <taxon>Vertebrata</taxon>
        <taxon>Euteleostomi</taxon>
        <taxon>Mammalia</taxon>
        <taxon>Eutheria</taxon>
        <taxon>Laurasiatheria</taxon>
        <taxon>Carnivora</taxon>
        <taxon>Feliformia</taxon>
        <taxon>Felidae</taxon>
        <taxon>Pantherinae</taxon>
        <taxon>Panthera</taxon>
    </lineage>
</organism>
<keyword evidence="2" id="KW-1185">Reference proteome</keyword>
<evidence type="ECO:0000256" key="1">
    <source>
        <dbReference type="SAM" id="MobiDB-lite"/>
    </source>
</evidence>
<name>A0A9W2UT36_PANPR</name>
<dbReference type="GeneID" id="128774504"/>
<dbReference type="RefSeq" id="XP_053749501.1">
    <property type="nucleotide sequence ID" value="XM_053893526.1"/>
</dbReference>
<protein>
    <submittedName>
        <fullName evidence="3 4">Transport and Golgi organization protein 1 homolog</fullName>
    </submittedName>
</protein>